<reference evidence="8 9" key="1">
    <citation type="submission" date="2006-07" db="EMBL/GenBank/DDBJ databases">
        <title>Annotation of the draft genome assembly of Chlorobium ferroxidans DSM 13031.</title>
        <authorList>
            <consortium name="US DOE Joint Genome Institute (JGI-ORNL)"/>
            <person name="Larimer F."/>
            <person name="Land M."/>
            <person name="Hauser L."/>
        </authorList>
    </citation>
    <scope>NUCLEOTIDE SEQUENCE [LARGE SCALE GENOMIC DNA]</scope>
    <source>
        <strain evidence="8 9">DSM 13031</strain>
    </source>
</reference>
<dbReference type="GO" id="GO:0051539">
    <property type="term" value="F:4 iron, 4 sulfur cluster binding"/>
    <property type="evidence" value="ECO:0007669"/>
    <property type="project" value="UniProtKB-KW"/>
</dbReference>
<keyword evidence="6" id="KW-0411">Iron-sulfur</keyword>
<evidence type="ECO:0000313" key="9">
    <source>
        <dbReference type="Proteomes" id="UP000004162"/>
    </source>
</evidence>
<dbReference type="NCBIfam" id="TIGR04085">
    <property type="entry name" value="rSAM_more_4Fe4S"/>
    <property type="match status" value="1"/>
</dbReference>
<evidence type="ECO:0000256" key="6">
    <source>
        <dbReference type="ARBA" id="ARBA00023014"/>
    </source>
</evidence>
<keyword evidence="4" id="KW-0479">Metal-binding</keyword>
<dbReference type="InterPro" id="IPR013785">
    <property type="entry name" value="Aldolase_TIM"/>
</dbReference>
<dbReference type="InterPro" id="IPR007197">
    <property type="entry name" value="rSAM"/>
</dbReference>
<dbReference type="AlphaFoldDB" id="Q0YQS0"/>
<dbReference type="GO" id="GO:0046872">
    <property type="term" value="F:metal ion binding"/>
    <property type="evidence" value="ECO:0007669"/>
    <property type="project" value="UniProtKB-KW"/>
</dbReference>
<accession>Q0YQS0</accession>
<dbReference type="PANTHER" id="PTHR11228">
    <property type="entry name" value="RADICAL SAM DOMAIN PROTEIN"/>
    <property type="match status" value="1"/>
</dbReference>
<dbReference type="SFLD" id="SFLDG01386">
    <property type="entry name" value="main_SPASM_domain-containing"/>
    <property type="match status" value="1"/>
</dbReference>
<dbReference type="CDD" id="cd01335">
    <property type="entry name" value="Radical_SAM"/>
    <property type="match status" value="1"/>
</dbReference>
<dbReference type="Pfam" id="PF13186">
    <property type="entry name" value="SPASM"/>
    <property type="match status" value="1"/>
</dbReference>
<dbReference type="RefSeq" id="WP_006366714.1">
    <property type="nucleotide sequence ID" value="NZ_AASE01000015.1"/>
</dbReference>
<sequence>MMSRNNYTPKNCVWELTLQCNMNCIHCGSRAGHKRENELSNEEALRVVDELIALSCEYVTFIGGEIFLYNGWEKIARKLSDGRVTVNLITNGFLFGDKQVEEVRYANLSNVALSIDGMEENHNRIRNKSNSFHRVRQTMDRLNKEHIPIGVNTTLLDSNFDDLEELYHFLLENNVLTWQLQLANPMGNLSRSKEQMISIENIRKLTAFIREKRDEDRMHVYTGDNIGYYGENEKYIRGLPGNINYWSGCQAGLCVVGIDSIGNVKGCESLYDDIFIEGNLRKETLSEIWFNENNFSYNRKFDPALLAGKCKKCDMGIFCKAGCRGACYFTKQDFFENAYCIYEMSSNHQTGIV</sequence>
<dbReference type="Proteomes" id="UP000004162">
    <property type="component" value="Unassembled WGS sequence"/>
</dbReference>
<evidence type="ECO:0000259" key="7">
    <source>
        <dbReference type="PROSITE" id="PS51918"/>
    </source>
</evidence>
<evidence type="ECO:0000256" key="2">
    <source>
        <dbReference type="ARBA" id="ARBA00022485"/>
    </source>
</evidence>
<evidence type="ECO:0000313" key="8">
    <source>
        <dbReference type="EMBL" id="EAT58655.1"/>
    </source>
</evidence>
<evidence type="ECO:0000256" key="5">
    <source>
        <dbReference type="ARBA" id="ARBA00023004"/>
    </source>
</evidence>
<evidence type="ECO:0000256" key="1">
    <source>
        <dbReference type="ARBA" id="ARBA00001966"/>
    </source>
</evidence>
<protein>
    <submittedName>
        <fullName evidence="8">Radical SAM</fullName>
    </submittedName>
</protein>
<dbReference type="Pfam" id="PF04055">
    <property type="entry name" value="Radical_SAM"/>
    <property type="match status" value="1"/>
</dbReference>
<feature type="domain" description="Radical SAM core" evidence="7">
    <location>
        <begin position="6"/>
        <end position="215"/>
    </location>
</feature>
<comment type="cofactor">
    <cofactor evidence="1">
        <name>[4Fe-4S] cluster</name>
        <dbReference type="ChEBI" id="CHEBI:49883"/>
    </cofactor>
</comment>
<keyword evidence="5" id="KW-0408">Iron</keyword>
<evidence type="ECO:0000256" key="4">
    <source>
        <dbReference type="ARBA" id="ARBA00022723"/>
    </source>
</evidence>
<dbReference type="InterPro" id="IPR058240">
    <property type="entry name" value="rSAM_sf"/>
</dbReference>
<dbReference type="SUPFAM" id="SSF102114">
    <property type="entry name" value="Radical SAM enzymes"/>
    <property type="match status" value="1"/>
</dbReference>
<keyword evidence="9" id="KW-1185">Reference proteome</keyword>
<proteinExistence type="predicted"/>
<dbReference type="GO" id="GO:0003824">
    <property type="term" value="F:catalytic activity"/>
    <property type="evidence" value="ECO:0007669"/>
    <property type="project" value="InterPro"/>
</dbReference>
<dbReference type="Gene3D" id="3.20.20.70">
    <property type="entry name" value="Aldolase class I"/>
    <property type="match status" value="1"/>
</dbReference>
<dbReference type="PROSITE" id="PS51918">
    <property type="entry name" value="RADICAL_SAM"/>
    <property type="match status" value="1"/>
</dbReference>
<keyword evidence="3" id="KW-0949">S-adenosyl-L-methionine</keyword>
<organism evidence="8 9">
    <name type="scientific">Chlorobium ferrooxidans DSM 13031</name>
    <dbReference type="NCBI Taxonomy" id="377431"/>
    <lineage>
        <taxon>Bacteria</taxon>
        <taxon>Pseudomonadati</taxon>
        <taxon>Chlorobiota</taxon>
        <taxon>Chlorobiia</taxon>
        <taxon>Chlorobiales</taxon>
        <taxon>Chlorobiaceae</taxon>
        <taxon>Chlorobium/Pelodictyon group</taxon>
        <taxon>Chlorobium</taxon>
    </lineage>
</organism>
<keyword evidence="2" id="KW-0004">4Fe-4S</keyword>
<gene>
    <name evidence="8" type="ORF">CferDRAFT_0629</name>
</gene>
<dbReference type="InterPro" id="IPR023885">
    <property type="entry name" value="4Fe4S-binding_SPASM_dom"/>
</dbReference>
<name>Q0YQS0_9CHLB</name>
<dbReference type="PIRSF" id="PIRSF037420">
    <property type="entry name" value="PQQ_syn_pqqE"/>
    <property type="match status" value="1"/>
</dbReference>
<dbReference type="SFLD" id="SFLDG01067">
    <property type="entry name" value="SPASM/twitch_domain_containing"/>
    <property type="match status" value="1"/>
</dbReference>
<evidence type="ECO:0000256" key="3">
    <source>
        <dbReference type="ARBA" id="ARBA00022691"/>
    </source>
</evidence>
<reference evidence="8 9" key="2">
    <citation type="submission" date="2006-07" db="EMBL/GenBank/DDBJ databases">
        <title>Sequencing of the draft genome and assembly of Chlorobium ferroxidans DSM 13031.</title>
        <authorList>
            <consortium name="US DOE Joint Genome Institute (JGI-PGF)"/>
            <person name="Copeland A."/>
            <person name="Lucas S."/>
            <person name="Lapidus A."/>
            <person name="Barry K."/>
            <person name="Glavina del Rio T."/>
            <person name="Dalin E."/>
            <person name="Tice H."/>
            <person name="Bruce D."/>
            <person name="Pitluck S."/>
            <person name="Richardson P."/>
        </authorList>
    </citation>
    <scope>NUCLEOTIDE SEQUENCE [LARGE SCALE GENOMIC DNA]</scope>
    <source>
        <strain evidence="8 9">DSM 13031</strain>
    </source>
</reference>
<dbReference type="InterPro" id="IPR017200">
    <property type="entry name" value="PqqE-like"/>
</dbReference>
<dbReference type="InterPro" id="IPR050377">
    <property type="entry name" value="Radical_SAM_PqqE_MftC-like"/>
</dbReference>
<dbReference type="EMBL" id="AASE01000015">
    <property type="protein sequence ID" value="EAT58655.1"/>
    <property type="molecule type" value="Genomic_DNA"/>
</dbReference>
<dbReference type="SFLD" id="SFLDS00029">
    <property type="entry name" value="Radical_SAM"/>
    <property type="match status" value="1"/>
</dbReference>
<dbReference type="PANTHER" id="PTHR11228:SF7">
    <property type="entry name" value="PQQA PEPTIDE CYCLASE"/>
    <property type="match status" value="1"/>
</dbReference>
<comment type="caution">
    <text evidence="8">The sequence shown here is derived from an EMBL/GenBank/DDBJ whole genome shotgun (WGS) entry which is preliminary data.</text>
</comment>